<dbReference type="InterPro" id="IPR050220">
    <property type="entry name" value="Type_II_DNA_Topoisomerases"/>
</dbReference>
<dbReference type="InterPro" id="IPR006691">
    <property type="entry name" value="GyrA/parC_rep"/>
</dbReference>
<dbReference type="GO" id="GO:0005694">
    <property type="term" value="C:chromosome"/>
    <property type="evidence" value="ECO:0007669"/>
    <property type="project" value="InterPro"/>
</dbReference>
<evidence type="ECO:0000256" key="7">
    <source>
        <dbReference type="ARBA" id="ARBA00023235"/>
    </source>
</evidence>
<feature type="region of interest" description="Disordered" evidence="11">
    <location>
        <begin position="817"/>
        <end position="844"/>
    </location>
</feature>
<dbReference type="NCBIfam" id="NF004044">
    <property type="entry name" value="PRK05561.1"/>
    <property type="match status" value="1"/>
</dbReference>
<dbReference type="InterPro" id="IPR013760">
    <property type="entry name" value="Topo_IIA-like_dom_sf"/>
</dbReference>
<dbReference type="KEGG" id="ggr:HKW67_12645"/>
<dbReference type="EC" id="5.6.2.2" evidence="9"/>
<feature type="compositionally biased region" description="Acidic residues" evidence="11">
    <location>
        <begin position="817"/>
        <end position="828"/>
    </location>
</feature>
<dbReference type="Gene3D" id="3.30.1360.40">
    <property type="match status" value="1"/>
</dbReference>
<dbReference type="EMBL" id="CP053085">
    <property type="protein sequence ID" value="QJR36291.1"/>
    <property type="molecule type" value="Genomic_DNA"/>
</dbReference>
<dbReference type="HAMAP" id="MF_01897">
    <property type="entry name" value="GyrA"/>
    <property type="match status" value="1"/>
</dbReference>
<comment type="function">
    <text evidence="9">A type II topoisomerase that negatively supercoils closed circular double-stranded (ds) DNA in an ATP-dependent manner to modulate DNA topology and maintain chromosomes in an underwound state. Negative supercoiling favors strand separation, and DNA replication, transcription, recombination and repair, all of which involve strand separation. Also able to catalyze the interconversion of other topological isomers of dsDNA rings, including catenanes and knotted rings. Type II topoisomerases break and join 2 DNA strands simultaneously in an ATP-dependent manner.</text>
</comment>
<dbReference type="GO" id="GO:0003677">
    <property type="term" value="F:DNA binding"/>
    <property type="evidence" value="ECO:0007669"/>
    <property type="project" value="UniProtKB-UniRule"/>
</dbReference>
<dbReference type="InterPro" id="IPR013757">
    <property type="entry name" value="Topo_IIA_A_a_sf"/>
</dbReference>
<dbReference type="Pfam" id="PF03989">
    <property type="entry name" value="DNA_gyraseA_C"/>
    <property type="match status" value="6"/>
</dbReference>
<protein>
    <recommendedName>
        <fullName evidence="9">DNA gyrase subunit A</fullName>
        <ecNumber evidence="9">5.6.2.2</ecNumber>
    </recommendedName>
</protein>
<dbReference type="NCBIfam" id="NF004043">
    <property type="entry name" value="PRK05560.1"/>
    <property type="match status" value="1"/>
</dbReference>
<evidence type="ECO:0000256" key="1">
    <source>
        <dbReference type="ARBA" id="ARBA00000185"/>
    </source>
</evidence>
<comment type="subunit">
    <text evidence="9">Heterotetramer, composed of two GyrA and two GyrB chains. In the heterotetramer, GyrA contains the active site tyrosine that forms a transient covalent intermediate with DNA, while GyrB binds cofactors and catalyzes ATP hydrolysis.</text>
</comment>
<dbReference type="GO" id="GO:0006265">
    <property type="term" value="P:DNA topological change"/>
    <property type="evidence" value="ECO:0007669"/>
    <property type="project" value="UniProtKB-UniRule"/>
</dbReference>
<dbReference type="InterPro" id="IPR002205">
    <property type="entry name" value="Topo_IIA_dom_A"/>
</dbReference>
<keyword evidence="7 9" id="KW-0413">Isomerase</keyword>
<evidence type="ECO:0000256" key="10">
    <source>
        <dbReference type="PROSITE-ProRule" id="PRU01384"/>
    </source>
</evidence>
<dbReference type="FunFam" id="2.120.10.90:FF:000005">
    <property type="entry name" value="DNA topoisomerase 4 subunit A"/>
    <property type="match status" value="1"/>
</dbReference>
<comment type="similarity">
    <text evidence="2 9">Belongs to the type II topoisomerase GyrA/ParC subunit family.</text>
</comment>
<dbReference type="Gene3D" id="1.10.268.10">
    <property type="entry name" value="Topoisomerase, domain 3"/>
    <property type="match status" value="1"/>
</dbReference>
<keyword evidence="4 9" id="KW-0067">ATP-binding</keyword>
<dbReference type="GO" id="GO:0006261">
    <property type="term" value="P:DNA-templated DNA replication"/>
    <property type="evidence" value="ECO:0007669"/>
    <property type="project" value="UniProtKB-UniRule"/>
</dbReference>
<dbReference type="GO" id="GO:0034335">
    <property type="term" value="F:DNA negative supercoiling activity"/>
    <property type="evidence" value="ECO:0007669"/>
    <property type="project" value="UniProtKB-ARBA"/>
</dbReference>
<evidence type="ECO:0000256" key="3">
    <source>
        <dbReference type="ARBA" id="ARBA00022741"/>
    </source>
</evidence>
<dbReference type="PANTHER" id="PTHR43493:SF5">
    <property type="entry name" value="DNA GYRASE SUBUNIT A, CHLOROPLASTIC_MITOCHONDRIAL"/>
    <property type="match status" value="1"/>
</dbReference>
<gene>
    <name evidence="9 13" type="primary">gyrA</name>
    <name evidence="13" type="ORF">HKW67_12645</name>
</gene>
<dbReference type="Gene3D" id="2.120.10.90">
    <property type="entry name" value="DNA gyrase/topoisomerase IV, subunit A, C-terminal"/>
    <property type="match status" value="1"/>
</dbReference>
<keyword evidence="14" id="KW-1185">Reference proteome</keyword>
<evidence type="ECO:0000256" key="5">
    <source>
        <dbReference type="ARBA" id="ARBA00023029"/>
    </source>
</evidence>
<feature type="short sequence motif" description="GyrA-box" evidence="9">
    <location>
        <begin position="534"/>
        <end position="540"/>
    </location>
</feature>
<evidence type="ECO:0000256" key="11">
    <source>
        <dbReference type="SAM" id="MobiDB-lite"/>
    </source>
</evidence>
<evidence type="ECO:0000259" key="12">
    <source>
        <dbReference type="PROSITE" id="PS52040"/>
    </source>
</evidence>
<comment type="subcellular location">
    <subcellularLocation>
        <location evidence="9">Cytoplasm</location>
    </subcellularLocation>
</comment>
<dbReference type="AlphaFoldDB" id="A0A6M4IVT3"/>
<evidence type="ECO:0000313" key="13">
    <source>
        <dbReference type="EMBL" id="QJR36291.1"/>
    </source>
</evidence>
<dbReference type="PANTHER" id="PTHR43493">
    <property type="entry name" value="DNA GYRASE/TOPOISOMERASE SUBUNIT A"/>
    <property type="match status" value="1"/>
</dbReference>
<dbReference type="Gene3D" id="3.90.199.10">
    <property type="entry name" value="Topoisomerase II, domain 5"/>
    <property type="match status" value="1"/>
</dbReference>
<dbReference type="Proteomes" id="UP000500938">
    <property type="component" value="Chromosome"/>
</dbReference>
<evidence type="ECO:0000256" key="9">
    <source>
        <dbReference type="HAMAP-Rule" id="MF_01897"/>
    </source>
</evidence>
<keyword evidence="6 9" id="KW-0238">DNA-binding</keyword>
<dbReference type="FunFam" id="3.30.1360.40:FF:000002">
    <property type="entry name" value="DNA gyrase subunit A"/>
    <property type="match status" value="1"/>
</dbReference>
<evidence type="ECO:0000256" key="2">
    <source>
        <dbReference type="ARBA" id="ARBA00008263"/>
    </source>
</evidence>
<evidence type="ECO:0000256" key="8">
    <source>
        <dbReference type="ARBA" id="ARBA00063644"/>
    </source>
</evidence>
<reference evidence="13 14" key="1">
    <citation type="submission" date="2020-05" db="EMBL/GenBank/DDBJ databases">
        <title>Complete genome sequence of Gemmatimonas greenlandica TET16.</title>
        <authorList>
            <person name="Zeng Y."/>
        </authorList>
    </citation>
    <scope>NUCLEOTIDE SEQUENCE [LARGE SCALE GENOMIC DNA]</scope>
    <source>
        <strain evidence="13 14">TET16</strain>
    </source>
</reference>
<evidence type="ECO:0000256" key="4">
    <source>
        <dbReference type="ARBA" id="ARBA00022840"/>
    </source>
</evidence>
<proteinExistence type="inferred from homology"/>
<accession>A0A6M4IVT3</accession>
<dbReference type="FunFam" id="1.10.268.10:FF:000001">
    <property type="entry name" value="DNA gyrase subunit A"/>
    <property type="match status" value="1"/>
</dbReference>
<dbReference type="GO" id="GO:0005737">
    <property type="term" value="C:cytoplasm"/>
    <property type="evidence" value="ECO:0007669"/>
    <property type="project" value="UniProtKB-SubCell"/>
</dbReference>
<dbReference type="NCBIfam" id="TIGR01063">
    <property type="entry name" value="gyrA"/>
    <property type="match status" value="1"/>
</dbReference>
<dbReference type="SUPFAM" id="SSF101904">
    <property type="entry name" value="GyrA/ParC C-terminal domain-like"/>
    <property type="match status" value="1"/>
</dbReference>
<dbReference type="Pfam" id="PF00521">
    <property type="entry name" value="DNA_topoisoIV"/>
    <property type="match status" value="1"/>
</dbReference>
<dbReference type="InterPro" id="IPR035516">
    <property type="entry name" value="Gyrase/topoIV_suA_C"/>
</dbReference>
<dbReference type="InterPro" id="IPR013758">
    <property type="entry name" value="Topo_IIA_A/C_ab"/>
</dbReference>
<dbReference type="PROSITE" id="PS52040">
    <property type="entry name" value="TOPO_IIA"/>
    <property type="match status" value="1"/>
</dbReference>
<dbReference type="GO" id="GO:0009330">
    <property type="term" value="C:DNA topoisomerase type II (double strand cut, ATP-hydrolyzing) complex"/>
    <property type="evidence" value="ECO:0007669"/>
    <property type="project" value="TreeGrafter"/>
</dbReference>
<sequence length="844" mass="93656">MTAPNARERILPRLIDEEVKESFINYSMSVIVSRALPDVRDGLKPVHRRVLYAMNELGLLPGRPFKKSATVVGDVLGKYHPHGDSSVYDALVRMVQTFSLRYPLVDGQGNFGSMEGDNAAAYRYTEARLMRMAMDMLTDIDKGTVDFAPNFDDRLEEPRVLPSGFPNLLVNGSTGIAVGMATNIPPHNLGEVISAVIALIDNPDLEPAQLRGFIKGPDFPTGGFIYGRAGIADYQDTGRGRIVMRAKAVIEEKESSGRSQIVVTEVPYQSNPAKLVMDIAELVREQKLTGISELRNESDRDGIRIVVGLKRDAIPRVVLNQLYKHTSMQSTFGVIMLALVPDANTRQLVPKVLTLKQCLGHYIEHRHEVIVRRTQFDLDKALEREHILEGMKIAVDNIDEVIALIRAAADTPTASAQLQTRFGLSERQAEAILNMRLAKLTGLEREKLEEELAEVRAFIVEMRGILESRPRRMDIMKGELLKLMETYGDKRRTEIVSDEGEFSIEDLIAEEEMVVTISHNGYIKRTPLSLYNRQGRGGRGKSSADLKENDFIERFYVASTHTYMLIFTDDGRCFWLKVHELPQAGRNTRGKPIVNLINVTPDTRIRAIVLTREFSDTEFLLFCTRKGTVKKTALSQYSNPRSNGIKAIKVEDGDELMDVQVTSGSNDVVLATRHGLSVRFHESDVREMGRDTTGVKGIELRPEDQLVGMVVIKREATLLVVTEKGLGKCSEVSEYRVQKRGGKGILTLNRTAKTGDVVALMEVVPEDELMLMTRQGVAIRSRVSEIRVTGRAAQGVKLVALDDHDVVQAVARVIPDDKDDVDGVEGTEGDAPTGELGLDGGGDA</sequence>
<feature type="active site" description="O-(5'-phospho-DNA)-tyrosine intermediate" evidence="9 10">
    <location>
        <position position="124"/>
    </location>
</feature>
<evidence type="ECO:0000256" key="6">
    <source>
        <dbReference type="ARBA" id="ARBA00023125"/>
    </source>
</evidence>
<dbReference type="FunFam" id="3.90.199.10:FF:000001">
    <property type="entry name" value="DNA gyrase subunit A"/>
    <property type="match status" value="1"/>
</dbReference>
<feature type="domain" description="Topo IIA-type catalytic" evidence="12">
    <location>
        <begin position="36"/>
        <end position="507"/>
    </location>
</feature>
<dbReference type="GO" id="GO:0005524">
    <property type="term" value="F:ATP binding"/>
    <property type="evidence" value="ECO:0007669"/>
    <property type="project" value="UniProtKB-UniRule"/>
</dbReference>
<name>A0A6M4IVT3_9BACT</name>
<organism evidence="13 14">
    <name type="scientific">Gemmatimonas groenlandica</name>
    <dbReference type="NCBI Taxonomy" id="2732249"/>
    <lineage>
        <taxon>Bacteria</taxon>
        <taxon>Pseudomonadati</taxon>
        <taxon>Gemmatimonadota</taxon>
        <taxon>Gemmatimonadia</taxon>
        <taxon>Gemmatimonadales</taxon>
        <taxon>Gemmatimonadaceae</taxon>
        <taxon>Gemmatimonas</taxon>
    </lineage>
</organism>
<dbReference type="SUPFAM" id="SSF56719">
    <property type="entry name" value="Type II DNA topoisomerase"/>
    <property type="match status" value="1"/>
</dbReference>
<keyword evidence="3 9" id="KW-0547">Nucleotide-binding</keyword>
<comment type="miscellaneous">
    <text evidence="9">Few gyrases are as efficient as E.coli at forming negative supercoils. Not all organisms have 2 type II topoisomerases; in organisms with a single type II topoisomerase this enzyme also has to decatenate newly replicated chromosomes.</text>
</comment>
<comment type="subunit">
    <text evidence="8">Heterotetramer composed of ParC and ParE.</text>
</comment>
<comment type="catalytic activity">
    <reaction evidence="1 9 10">
        <text>ATP-dependent breakage, passage and rejoining of double-stranded DNA.</text>
        <dbReference type="EC" id="5.6.2.2"/>
    </reaction>
</comment>
<dbReference type="SMART" id="SM00434">
    <property type="entry name" value="TOP4c"/>
    <property type="match status" value="1"/>
</dbReference>
<keyword evidence="5 9" id="KW-0799">Topoisomerase</keyword>
<dbReference type="InterPro" id="IPR005743">
    <property type="entry name" value="GyrA"/>
</dbReference>
<dbReference type="CDD" id="cd00187">
    <property type="entry name" value="TOP4c"/>
    <property type="match status" value="1"/>
</dbReference>
<keyword evidence="9" id="KW-0963">Cytoplasm</keyword>
<dbReference type="RefSeq" id="WP_171225724.1">
    <property type="nucleotide sequence ID" value="NZ_CP053085.1"/>
</dbReference>
<evidence type="ECO:0000313" key="14">
    <source>
        <dbReference type="Proteomes" id="UP000500938"/>
    </source>
</evidence>